<evidence type="ECO:0000313" key="2">
    <source>
        <dbReference type="Proteomes" id="UP000248917"/>
    </source>
</evidence>
<accession>A0A326RVX4</accession>
<keyword evidence="2" id="KW-1185">Reference proteome</keyword>
<sequence length="82" mass="9309">MTLTMHIGEFKARFSEVIELIKSGVTVKVIKGKSGDLVGYFGKTLEPEKPVQRNLGFFKEQGVTINHEDLHWSDQELEEFGL</sequence>
<organism evidence="1 2">
    <name type="scientific">Algoriphagus aquaeductus</name>
    <dbReference type="NCBI Taxonomy" id="475299"/>
    <lineage>
        <taxon>Bacteria</taxon>
        <taxon>Pseudomonadati</taxon>
        <taxon>Bacteroidota</taxon>
        <taxon>Cytophagia</taxon>
        <taxon>Cytophagales</taxon>
        <taxon>Cyclobacteriaceae</taxon>
        <taxon>Algoriphagus</taxon>
    </lineage>
</organism>
<reference evidence="1 2" key="1">
    <citation type="submission" date="2018-06" db="EMBL/GenBank/DDBJ databases">
        <title>Genomic Encyclopedia of Archaeal and Bacterial Type Strains, Phase II (KMG-II): from individual species to whole genera.</title>
        <authorList>
            <person name="Goeker M."/>
        </authorList>
    </citation>
    <scope>NUCLEOTIDE SEQUENCE [LARGE SCALE GENOMIC DNA]</scope>
    <source>
        <strain evidence="1 2">T4</strain>
    </source>
</reference>
<dbReference type="RefSeq" id="WP_111391862.1">
    <property type="nucleotide sequence ID" value="NZ_QKTX01000003.1"/>
</dbReference>
<dbReference type="Proteomes" id="UP000248917">
    <property type="component" value="Unassembled WGS sequence"/>
</dbReference>
<dbReference type="EMBL" id="QKTX01000003">
    <property type="protein sequence ID" value="PZV85403.1"/>
    <property type="molecule type" value="Genomic_DNA"/>
</dbReference>
<comment type="caution">
    <text evidence="1">The sequence shown here is derived from an EMBL/GenBank/DDBJ whole genome shotgun (WGS) entry which is preliminary data.</text>
</comment>
<proteinExistence type="predicted"/>
<name>A0A326RVX4_9BACT</name>
<evidence type="ECO:0000313" key="1">
    <source>
        <dbReference type="EMBL" id="PZV85403.1"/>
    </source>
</evidence>
<protein>
    <submittedName>
        <fullName evidence="1">Uncharacterized protein</fullName>
    </submittedName>
</protein>
<gene>
    <name evidence="1" type="ORF">CLV31_103195</name>
</gene>
<dbReference type="OrthoDB" id="826457at2"/>
<dbReference type="AlphaFoldDB" id="A0A326RVX4"/>